<evidence type="ECO:0000256" key="10">
    <source>
        <dbReference type="ARBA" id="ARBA00023136"/>
    </source>
</evidence>
<dbReference type="InterPro" id="IPR001915">
    <property type="entry name" value="Peptidase_M48"/>
</dbReference>
<keyword evidence="10 11" id="KW-0472">Membrane</keyword>
<accession>A0A328PKC1</accession>
<keyword evidence="7" id="KW-0862">Zinc</keyword>
<evidence type="ECO:0000313" key="14">
    <source>
        <dbReference type="Proteomes" id="UP000249782"/>
    </source>
</evidence>
<dbReference type="PANTHER" id="PTHR43221:SF2">
    <property type="entry name" value="PROTEASE HTPX HOMOLOG"/>
    <property type="match status" value="1"/>
</dbReference>
<evidence type="ECO:0000256" key="9">
    <source>
        <dbReference type="ARBA" id="ARBA00023049"/>
    </source>
</evidence>
<evidence type="ECO:0000256" key="8">
    <source>
        <dbReference type="ARBA" id="ARBA00022989"/>
    </source>
</evidence>
<dbReference type="InterPro" id="IPR050083">
    <property type="entry name" value="HtpX_protease"/>
</dbReference>
<evidence type="ECO:0000256" key="6">
    <source>
        <dbReference type="ARBA" id="ARBA00022801"/>
    </source>
</evidence>
<evidence type="ECO:0000256" key="7">
    <source>
        <dbReference type="ARBA" id="ARBA00022833"/>
    </source>
</evidence>
<evidence type="ECO:0000259" key="12">
    <source>
        <dbReference type="Pfam" id="PF01435"/>
    </source>
</evidence>
<dbReference type="Pfam" id="PF01435">
    <property type="entry name" value="Peptidase_M48"/>
    <property type="match status" value="1"/>
</dbReference>
<dbReference type="GO" id="GO:0046872">
    <property type="term" value="F:metal ion binding"/>
    <property type="evidence" value="ECO:0007669"/>
    <property type="project" value="UniProtKB-KW"/>
</dbReference>
<dbReference type="OrthoDB" id="28389at2157"/>
<evidence type="ECO:0000256" key="2">
    <source>
        <dbReference type="ARBA" id="ARBA00022475"/>
    </source>
</evidence>
<comment type="caution">
    <text evidence="13">The sequence shown here is derived from an EMBL/GenBank/DDBJ whole genome shotgun (WGS) entry which is preliminary data.</text>
</comment>
<feature type="transmembrane region" description="Helical" evidence="11">
    <location>
        <begin position="351"/>
        <end position="368"/>
    </location>
</feature>
<feature type="transmembrane region" description="Helical" evidence="11">
    <location>
        <begin position="146"/>
        <end position="164"/>
    </location>
</feature>
<dbReference type="PANTHER" id="PTHR43221">
    <property type="entry name" value="PROTEASE HTPX"/>
    <property type="match status" value="1"/>
</dbReference>
<name>A0A328PKC1_9EURY</name>
<dbReference type="Gene3D" id="3.30.2010.10">
    <property type="entry name" value="Metalloproteases ('zincins'), catalytic domain"/>
    <property type="match status" value="1"/>
</dbReference>
<feature type="domain" description="Peptidase M48" evidence="12">
    <location>
        <begin position="255"/>
        <end position="427"/>
    </location>
</feature>
<keyword evidence="2" id="KW-1003">Cell membrane</keyword>
<keyword evidence="4 11" id="KW-0812">Transmembrane</keyword>
<dbReference type="RefSeq" id="WP_112093104.1">
    <property type="nucleotide sequence ID" value="NZ_QLOE01000001.1"/>
</dbReference>
<comment type="cofactor">
    <cofactor evidence="1">
        <name>Zn(2+)</name>
        <dbReference type="ChEBI" id="CHEBI:29105"/>
    </cofactor>
</comment>
<evidence type="ECO:0000256" key="4">
    <source>
        <dbReference type="ARBA" id="ARBA00022692"/>
    </source>
</evidence>
<dbReference type="GO" id="GO:0004222">
    <property type="term" value="F:metalloendopeptidase activity"/>
    <property type="evidence" value="ECO:0007669"/>
    <property type="project" value="InterPro"/>
</dbReference>
<dbReference type="Proteomes" id="UP000249782">
    <property type="component" value="Unassembled WGS sequence"/>
</dbReference>
<sequence>MLREFIIKVEVAPAYYVDLLEFILRYSDFKDARIVYDRLVFRVEYPLGVINGDLQVGEKIKISFSYPPSLEDKVEELYDDIFFLIQLFEEELRKSTLYFAWVEGQDIIPEKPSSLTRRISKALFGSNLLVLFIVFLGVNILLFILLGFYAVIIILLMQFSLILFSDRLYSIMGEWQITPENPFVHILMYQLPSRDLKFFQEVFGDLLINIKKEIYDKSLALGESPTCELGRDVLRRYGFECTPLNEKSKIINVYDLVKSAASKFKIPTPKIVISNTMLPNAAATGPSPRRGLILLTTGLLTRLDDEELLSVIGHELAHLMGRDPIVLFGIISGEFILRLTVLLPLVAMAPLLYVLVIFWLIFFVAKFFEARADLLSAVVIGKPEKLAMALQKIGYRRFERGADRIFSWLFWDPHPPLYFRIRRLKNLKIGKVKSPLLESARDVIRGFIDSIKSS</sequence>
<evidence type="ECO:0000256" key="5">
    <source>
        <dbReference type="ARBA" id="ARBA00022723"/>
    </source>
</evidence>
<evidence type="ECO:0000256" key="3">
    <source>
        <dbReference type="ARBA" id="ARBA00022670"/>
    </source>
</evidence>
<evidence type="ECO:0000256" key="11">
    <source>
        <dbReference type="SAM" id="Phobius"/>
    </source>
</evidence>
<evidence type="ECO:0000256" key="1">
    <source>
        <dbReference type="ARBA" id="ARBA00001947"/>
    </source>
</evidence>
<proteinExistence type="predicted"/>
<dbReference type="AlphaFoldDB" id="A0A328PKC1"/>
<keyword evidence="14" id="KW-1185">Reference proteome</keyword>
<keyword evidence="8 11" id="KW-1133">Transmembrane helix</keyword>
<evidence type="ECO:0000313" key="13">
    <source>
        <dbReference type="EMBL" id="RAO79794.1"/>
    </source>
</evidence>
<dbReference type="EMBL" id="QLOE01000001">
    <property type="protein sequence ID" value="RAO79794.1"/>
    <property type="molecule type" value="Genomic_DNA"/>
</dbReference>
<protein>
    <submittedName>
        <fullName evidence="13">Heat-shock protein HtpX</fullName>
    </submittedName>
</protein>
<dbReference type="GO" id="GO:0006508">
    <property type="term" value="P:proteolysis"/>
    <property type="evidence" value="ECO:0007669"/>
    <property type="project" value="UniProtKB-KW"/>
</dbReference>
<keyword evidence="3" id="KW-0645">Protease</keyword>
<reference evidence="13 14" key="1">
    <citation type="submission" date="2018-06" db="EMBL/GenBank/DDBJ databases">
        <title>Draft genome sequence of hyperthermophilic methanogen Methanothermobacter tenebrarum sp. MCM-B 1447.</title>
        <authorList>
            <person name="Pore S.D."/>
            <person name="Dagar S."/>
            <person name="Dhakephalkar P.K."/>
        </authorList>
    </citation>
    <scope>NUCLEOTIDE SEQUENCE [LARGE SCALE GENOMIC DNA]</scope>
    <source>
        <strain evidence="13 14">MCM B 1447</strain>
    </source>
</reference>
<keyword evidence="5" id="KW-0479">Metal-binding</keyword>
<keyword evidence="6" id="KW-0378">Hydrolase</keyword>
<gene>
    <name evidence="13" type="ORF">DPC56_00475</name>
</gene>
<organism evidence="13 14">
    <name type="scientific">Methanothermobacter tenebrarum</name>
    <dbReference type="NCBI Taxonomy" id="680118"/>
    <lineage>
        <taxon>Archaea</taxon>
        <taxon>Methanobacteriati</taxon>
        <taxon>Methanobacteriota</taxon>
        <taxon>Methanomada group</taxon>
        <taxon>Methanobacteria</taxon>
        <taxon>Methanobacteriales</taxon>
        <taxon>Methanobacteriaceae</taxon>
        <taxon>Methanothermobacter</taxon>
    </lineage>
</organism>
<keyword evidence="9" id="KW-0482">Metalloprotease</keyword>